<name>A0A1Y1K7S9_PHOPY</name>
<evidence type="ECO:0000313" key="1">
    <source>
        <dbReference type="EMBL" id="JAV55486.1"/>
    </source>
</evidence>
<organism evidence="1">
    <name type="scientific">Photinus pyralis</name>
    <name type="common">Common eastern firefly</name>
    <name type="synonym">Lampyris pyralis</name>
    <dbReference type="NCBI Taxonomy" id="7054"/>
    <lineage>
        <taxon>Eukaryota</taxon>
        <taxon>Metazoa</taxon>
        <taxon>Ecdysozoa</taxon>
        <taxon>Arthropoda</taxon>
        <taxon>Hexapoda</taxon>
        <taxon>Insecta</taxon>
        <taxon>Pterygota</taxon>
        <taxon>Neoptera</taxon>
        <taxon>Endopterygota</taxon>
        <taxon>Coleoptera</taxon>
        <taxon>Polyphaga</taxon>
        <taxon>Elateriformia</taxon>
        <taxon>Elateroidea</taxon>
        <taxon>Lampyridae</taxon>
        <taxon>Lampyrinae</taxon>
        <taxon>Photinus</taxon>
    </lineage>
</organism>
<reference evidence="1" key="1">
    <citation type="journal article" date="2016" name="Sci. Rep.">
        <title>Molecular characterization of firefly nuptial gifts: a multi-omics approach sheds light on postcopulatory sexual selection.</title>
        <authorList>
            <person name="Al-Wathiqui N."/>
            <person name="Fallon T.R."/>
            <person name="South A."/>
            <person name="Weng J.K."/>
            <person name="Lewis S.M."/>
        </authorList>
    </citation>
    <scope>NUCLEOTIDE SEQUENCE</scope>
</reference>
<sequence length="127" mass="14747">MACQFKHPFSAIIAGPSACGKSEFIVRFLQNSSHACDTIFEKVYWFYDQWQSLYSQWGSIVEFQPDMNTFDESVPVLIVIDDLMRESNKTLAKARKIKQLLYRYINESSLSQLSRNCKSQTRTLHPP</sequence>
<dbReference type="AlphaFoldDB" id="A0A1Y1K7S9"/>
<protein>
    <submittedName>
        <fullName evidence="1">Uncharacterized protein</fullName>
    </submittedName>
</protein>
<dbReference type="EMBL" id="GEZM01095153">
    <property type="protein sequence ID" value="JAV55486.1"/>
    <property type="molecule type" value="Transcribed_RNA"/>
</dbReference>
<accession>A0A1Y1K7S9</accession>
<proteinExistence type="predicted"/>